<gene>
    <name evidence="1" type="ORF">DY000_02036144</name>
</gene>
<dbReference type="EMBL" id="QGKV02000649">
    <property type="protein sequence ID" value="KAF3580865.1"/>
    <property type="molecule type" value="Genomic_DNA"/>
</dbReference>
<name>A0ABQ7DUH9_BRACR</name>
<organism evidence="1 2">
    <name type="scientific">Brassica cretica</name>
    <name type="common">Mustard</name>
    <dbReference type="NCBI Taxonomy" id="69181"/>
    <lineage>
        <taxon>Eukaryota</taxon>
        <taxon>Viridiplantae</taxon>
        <taxon>Streptophyta</taxon>
        <taxon>Embryophyta</taxon>
        <taxon>Tracheophyta</taxon>
        <taxon>Spermatophyta</taxon>
        <taxon>Magnoliopsida</taxon>
        <taxon>eudicotyledons</taxon>
        <taxon>Gunneridae</taxon>
        <taxon>Pentapetalae</taxon>
        <taxon>rosids</taxon>
        <taxon>malvids</taxon>
        <taxon>Brassicales</taxon>
        <taxon>Brassicaceae</taxon>
        <taxon>Brassiceae</taxon>
        <taxon>Brassica</taxon>
    </lineage>
</organism>
<reference evidence="1 2" key="1">
    <citation type="journal article" date="2020" name="BMC Genomics">
        <title>Intraspecific diversification of the crop wild relative Brassica cretica Lam. using demographic model selection.</title>
        <authorList>
            <person name="Kioukis A."/>
            <person name="Michalopoulou V.A."/>
            <person name="Briers L."/>
            <person name="Pirintsos S."/>
            <person name="Studholme D.J."/>
            <person name="Pavlidis P."/>
            <person name="Sarris P.F."/>
        </authorList>
    </citation>
    <scope>NUCLEOTIDE SEQUENCE [LARGE SCALE GENOMIC DNA]</scope>
    <source>
        <strain evidence="2">cv. PFS-1207/04</strain>
    </source>
</reference>
<accession>A0ABQ7DUH9</accession>
<proteinExistence type="predicted"/>
<dbReference type="Proteomes" id="UP000266723">
    <property type="component" value="Unassembled WGS sequence"/>
</dbReference>
<evidence type="ECO:0000313" key="2">
    <source>
        <dbReference type="Proteomes" id="UP000266723"/>
    </source>
</evidence>
<sequence>MASELTYRRQEAEANQAYPLHAQGTETRLRARRHCNRHLRLHPFLSILHPTHSLLLRSAFRIRNEILLVGAE</sequence>
<protein>
    <submittedName>
        <fullName evidence="1">Uncharacterized protein</fullName>
    </submittedName>
</protein>
<evidence type="ECO:0000313" key="1">
    <source>
        <dbReference type="EMBL" id="KAF3580865.1"/>
    </source>
</evidence>
<keyword evidence="2" id="KW-1185">Reference proteome</keyword>
<comment type="caution">
    <text evidence="1">The sequence shown here is derived from an EMBL/GenBank/DDBJ whole genome shotgun (WGS) entry which is preliminary data.</text>
</comment>